<dbReference type="InParanoid" id="A0A0D0DN46"/>
<protein>
    <submittedName>
        <fullName evidence="1">Uncharacterized protein</fullName>
    </submittedName>
</protein>
<accession>A0A0D0DN46</accession>
<gene>
    <name evidence="1" type="ORF">PAXRUDRAFT_159994</name>
</gene>
<dbReference type="AlphaFoldDB" id="A0A0D0DN46"/>
<dbReference type="HOGENOM" id="CLU_3056060_0_0_1"/>
<evidence type="ECO:0000313" key="1">
    <source>
        <dbReference type="EMBL" id="KIK79920.1"/>
    </source>
</evidence>
<evidence type="ECO:0000313" key="2">
    <source>
        <dbReference type="Proteomes" id="UP000054538"/>
    </source>
</evidence>
<keyword evidence="2" id="KW-1185">Reference proteome</keyword>
<feature type="non-terminal residue" evidence="1">
    <location>
        <position position="1"/>
    </location>
</feature>
<proteinExistence type="predicted"/>
<reference evidence="1 2" key="1">
    <citation type="submission" date="2014-04" db="EMBL/GenBank/DDBJ databases">
        <authorList>
            <consortium name="DOE Joint Genome Institute"/>
            <person name="Kuo A."/>
            <person name="Kohler A."/>
            <person name="Jargeat P."/>
            <person name="Nagy L.G."/>
            <person name="Floudas D."/>
            <person name="Copeland A."/>
            <person name="Barry K.W."/>
            <person name="Cichocki N."/>
            <person name="Veneault-Fourrey C."/>
            <person name="LaButti K."/>
            <person name="Lindquist E.A."/>
            <person name="Lipzen A."/>
            <person name="Lundell T."/>
            <person name="Morin E."/>
            <person name="Murat C."/>
            <person name="Sun H."/>
            <person name="Tunlid A."/>
            <person name="Henrissat B."/>
            <person name="Grigoriev I.V."/>
            <person name="Hibbett D.S."/>
            <person name="Martin F."/>
            <person name="Nordberg H.P."/>
            <person name="Cantor M.N."/>
            <person name="Hua S.X."/>
        </authorList>
    </citation>
    <scope>NUCLEOTIDE SEQUENCE [LARGE SCALE GENOMIC DNA]</scope>
    <source>
        <strain evidence="1 2">Ve08.2h10</strain>
    </source>
</reference>
<sequence length="54" mass="6127">TSEQKQVDDIQAKGIWKEQEAVHQCGIHHLASIMDKSAQKEAQLLTNPTEPRQM</sequence>
<organism evidence="1 2">
    <name type="scientific">Paxillus rubicundulus Ve08.2h10</name>
    <dbReference type="NCBI Taxonomy" id="930991"/>
    <lineage>
        <taxon>Eukaryota</taxon>
        <taxon>Fungi</taxon>
        <taxon>Dikarya</taxon>
        <taxon>Basidiomycota</taxon>
        <taxon>Agaricomycotina</taxon>
        <taxon>Agaricomycetes</taxon>
        <taxon>Agaricomycetidae</taxon>
        <taxon>Boletales</taxon>
        <taxon>Paxilineae</taxon>
        <taxon>Paxillaceae</taxon>
        <taxon>Paxillus</taxon>
    </lineage>
</organism>
<reference evidence="2" key="2">
    <citation type="submission" date="2015-01" db="EMBL/GenBank/DDBJ databases">
        <title>Evolutionary Origins and Diversification of the Mycorrhizal Mutualists.</title>
        <authorList>
            <consortium name="DOE Joint Genome Institute"/>
            <consortium name="Mycorrhizal Genomics Consortium"/>
            <person name="Kohler A."/>
            <person name="Kuo A."/>
            <person name="Nagy L.G."/>
            <person name="Floudas D."/>
            <person name="Copeland A."/>
            <person name="Barry K.W."/>
            <person name="Cichocki N."/>
            <person name="Veneault-Fourrey C."/>
            <person name="LaButti K."/>
            <person name="Lindquist E.A."/>
            <person name="Lipzen A."/>
            <person name="Lundell T."/>
            <person name="Morin E."/>
            <person name="Murat C."/>
            <person name="Riley R."/>
            <person name="Ohm R."/>
            <person name="Sun H."/>
            <person name="Tunlid A."/>
            <person name="Henrissat B."/>
            <person name="Grigoriev I.V."/>
            <person name="Hibbett D.S."/>
            <person name="Martin F."/>
        </authorList>
    </citation>
    <scope>NUCLEOTIDE SEQUENCE [LARGE SCALE GENOMIC DNA]</scope>
    <source>
        <strain evidence="2">Ve08.2h10</strain>
    </source>
</reference>
<name>A0A0D0DN46_9AGAM</name>
<dbReference type="Proteomes" id="UP000054538">
    <property type="component" value="Unassembled WGS sequence"/>
</dbReference>
<dbReference type="EMBL" id="KN826148">
    <property type="protein sequence ID" value="KIK79920.1"/>
    <property type="molecule type" value="Genomic_DNA"/>
</dbReference>